<sequence length="125" mass="13707">MNYNGAEGLEFGGGNTKVDPSVAETSRTTEGHGVSFWANTGRIDVELANGAQQSFFIKVISNDRGKNMMHDEYESMSAIHTLMPDFASKPHGLEDLQDQARHALLLVPFPRDDQRDAGPTRSSRG</sequence>
<organism evidence="2 3">
    <name type="scientific">Heterodermia speciosa</name>
    <dbReference type="NCBI Taxonomy" id="116794"/>
    <lineage>
        <taxon>Eukaryota</taxon>
        <taxon>Fungi</taxon>
        <taxon>Dikarya</taxon>
        <taxon>Ascomycota</taxon>
        <taxon>Pezizomycotina</taxon>
        <taxon>Lecanoromycetes</taxon>
        <taxon>OSLEUM clade</taxon>
        <taxon>Lecanoromycetidae</taxon>
        <taxon>Caliciales</taxon>
        <taxon>Physciaceae</taxon>
        <taxon>Heterodermia</taxon>
    </lineage>
</organism>
<reference evidence="2" key="1">
    <citation type="submission" date="2021-03" db="EMBL/GenBank/DDBJ databases">
        <authorList>
            <person name="Tagirdzhanova G."/>
        </authorList>
    </citation>
    <scope>NUCLEOTIDE SEQUENCE</scope>
</reference>
<evidence type="ECO:0000313" key="3">
    <source>
        <dbReference type="Proteomes" id="UP000664521"/>
    </source>
</evidence>
<protein>
    <submittedName>
        <fullName evidence="2">Uncharacterized protein</fullName>
    </submittedName>
</protein>
<evidence type="ECO:0000256" key="1">
    <source>
        <dbReference type="SAM" id="MobiDB-lite"/>
    </source>
</evidence>
<dbReference type="EMBL" id="CAJPDS010000032">
    <property type="protein sequence ID" value="CAF9923161.1"/>
    <property type="molecule type" value="Genomic_DNA"/>
</dbReference>
<comment type="caution">
    <text evidence="2">The sequence shown here is derived from an EMBL/GenBank/DDBJ whole genome shotgun (WGS) entry which is preliminary data.</text>
</comment>
<feature type="region of interest" description="Disordered" evidence="1">
    <location>
        <begin position="1"/>
        <end position="30"/>
    </location>
</feature>
<name>A0A8H3FEJ9_9LECA</name>
<dbReference type="OrthoDB" id="5772781at2759"/>
<gene>
    <name evidence="2" type="ORF">HETSPECPRED_005257</name>
</gene>
<dbReference type="Proteomes" id="UP000664521">
    <property type="component" value="Unassembled WGS sequence"/>
</dbReference>
<dbReference type="AlphaFoldDB" id="A0A8H3FEJ9"/>
<accession>A0A8H3FEJ9</accession>
<proteinExistence type="predicted"/>
<evidence type="ECO:0000313" key="2">
    <source>
        <dbReference type="EMBL" id="CAF9923161.1"/>
    </source>
</evidence>
<keyword evidence="3" id="KW-1185">Reference proteome</keyword>